<reference evidence="3 4" key="1">
    <citation type="journal article" date="2015" name="BMC Genomics">
        <title>Insights from the genome of Ophiocordyceps polyrhachis-furcata to pathogenicity and host specificity in insect fungi.</title>
        <authorList>
            <person name="Wichadakul D."/>
            <person name="Kobmoo N."/>
            <person name="Ingsriswang S."/>
            <person name="Tangphatsornruang S."/>
            <person name="Chantasingh D."/>
            <person name="Luangsa-ard J.J."/>
            <person name="Eurwilaichitr L."/>
        </authorList>
    </citation>
    <scope>NUCLEOTIDE SEQUENCE [LARGE SCALE GENOMIC DNA]</scope>
    <source>
        <strain evidence="3 4">BCC 54312</strain>
    </source>
</reference>
<dbReference type="CDD" id="cd01838">
    <property type="entry name" value="Isoamyl_acetate_hydrolase_like"/>
    <property type="match status" value="1"/>
</dbReference>
<dbReference type="Pfam" id="PF13472">
    <property type="entry name" value="Lipase_GDSL_2"/>
    <property type="match status" value="1"/>
</dbReference>
<feature type="compositionally biased region" description="Gly residues" evidence="1">
    <location>
        <begin position="214"/>
        <end position="223"/>
    </location>
</feature>
<evidence type="ECO:0000259" key="2">
    <source>
        <dbReference type="Pfam" id="PF13472"/>
    </source>
</evidence>
<dbReference type="PANTHER" id="PTHR14209">
    <property type="entry name" value="ISOAMYL ACETATE-HYDROLYZING ESTERASE 1"/>
    <property type="match status" value="1"/>
</dbReference>
<keyword evidence="4" id="KW-1185">Reference proteome</keyword>
<dbReference type="Gene3D" id="3.40.50.1110">
    <property type="entry name" value="SGNH hydrolase"/>
    <property type="match status" value="2"/>
</dbReference>
<dbReference type="InterPro" id="IPR013830">
    <property type="entry name" value="SGNH_hydro"/>
</dbReference>
<dbReference type="InterPro" id="IPR045136">
    <property type="entry name" value="Iah1-like"/>
</dbReference>
<dbReference type="PANTHER" id="PTHR14209:SF19">
    <property type="entry name" value="ISOAMYL ACETATE-HYDROLYZING ESTERASE 1 HOMOLOG"/>
    <property type="match status" value="1"/>
</dbReference>
<dbReference type="STRING" id="1330021.A0A367LM34"/>
<organism evidence="3 4">
    <name type="scientific">Ophiocordyceps polyrhachis-furcata BCC 54312</name>
    <dbReference type="NCBI Taxonomy" id="1330021"/>
    <lineage>
        <taxon>Eukaryota</taxon>
        <taxon>Fungi</taxon>
        <taxon>Dikarya</taxon>
        <taxon>Ascomycota</taxon>
        <taxon>Pezizomycotina</taxon>
        <taxon>Sordariomycetes</taxon>
        <taxon>Hypocreomycetidae</taxon>
        <taxon>Hypocreales</taxon>
        <taxon>Ophiocordycipitaceae</taxon>
        <taxon>Ophiocordyceps</taxon>
    </lineage>
</organism>
<evidence type="ECO:0000313" key="3">
    <source>
        <dbReference type="EMBL" id="RCI15460.1"/>
    </source>
</evidence>
<dbReference type="GO" id="GO:0016788">
    <property type="term" value="F:hydrolase activity, acting on ester bonds"/>
    <property type="evidence" value="ECO:0007669"/>
    <property type="project" value="InterPro"/>
</dbReference>
<gene>
    <name evidence="3" type="ORF">L249_3363</name>
</gene>
<dbReference type="InterPro" id="IPR036514">
    <property type="entry name" value="SGNH_hydro_sf"/>
</dbReference>
<dbReference type="AlphaFoldDB" id="A0A367LM34"/>
<feature type="domain" description="SGNH hydrolase-type esterase" evidence="2">
    <location>
        <begin position="42"/>
        <end position="198"/>
    </location>
</feature>
<dbReference type="Proteomes" id="UP000253664">
    <property type="component" value="Unassembled WGS sequence"/>
</dbReference>
<sequence>MQAVLVGDTSDRASNPTTITKNTIKKKGGGRDMAASYPQVVLFGDSLLQHAVDIQLGFSFQAALQSHCNRRLDVVNRGLSGYNTSNALRFLEDIFPPMGEGTPEMKYIIVLFGANDAVLPLPTTSQHVPIDEYTKNLEAIIHHPRIAAHKPKVLLVTPPPINEMKLAELDLAAGHPSVTRNFDTTAAYSERARTVARRAWEMKKKKMMMKKKGGGGGGGGQQHGGEEEEAVAVVLIDLWKALMDRAIAMAPQDQRPGGPWVGSRENGKAGGLESLLPDGLHLGGEGYRILFDLVRPHVGQGWEAVEGDGFVFPGWKEL</sequence>
<proteinExistence type="predicted"/>
<evidence type="ECO:0000256" key="1">
    <source>
        <dbReference type="SAM" id="MobiDB-lite"/>
    </source>
</evidence>
<protein>
    <recommendedName>
        <fullName evidence="2">SGNH hydrolase-type esterase domain-containing protein</fullName>
    </recommendedName>
</protein>
<feature type="region of interest" description="Disordered" evidence="1">
    <location>
        <begin position="206"/>
        <end position="226"/>
    </location>
</feature>
<name>A0A367LM34_9HYPO</name>
<dbReference type="SUPFAM" id="SSF52266">
    <property type="entry name" value="SGNH hydrolase"/>
    <property type="match status" value="1"/>
</dbReference>
<dbReference type="OrthoDB" id="671439at2759"/>
<comment type="caution">
    <text evidence="3">The sequence shown here is derived from an EMBL/GenBank/DDBJ whole genome shotgun (WGS) entry which is preliminary data.</text>
</comment>
<dbReference type="EMBL" id="LKCN02000002">
    <property type="protein sequence ID" value="RCI15460.1"/>
    <property type="molecule type" value="Genomic_DNA"/>
</dbReference>
<accession>A0A367LM34</accession>
<evidence type="ECO:0000313" key="4">
    <source>
        <dbReference type="Proteomes" id="UP000253664"/>
    </source>
</evidence>